<sequence>MSKPHAFQLSYTVSPIDSRYESDAASARTYLREQMGWKTTDKIETTVLGELDLGPGTLEEKRKEAGRLVRACIRDAFKTLEVHKTVGFAGSLLVSGLAPAINISISPD</sequence>
<keyword evidence="2" id="KW-1185">Reference proteome</keyword>
<evidence type="ECO:0000313" key="1">
    <source>
        <dbReference type="EMBL" id="UXH38121.1"/>
    </source>
</evidence>
<gene>
    <name evidence="1" type="ORF">N5C08_14055</name>
</gene>
<dbReference type="EMBL" id="CP104557">
    <property type="protein sequence ID" value="UXH38121.1"/>
    <property type="molecule type" value="Genomic_DNA"/>
</dbReference>
<dbReference type="Proteomes" id="UP001064504">
    <property type="component" value="Chromosome"/>
</dbReference>
<organism evidence="1 2">
    <name type="scientific">Pseudomonas promysalinigenes</name>
    <dbReference type="NCBI Taxonomy" id="485898"/>
    <lineage>
        <taxon>Bacteria</taxon>
        <taxon>Pseudomonadati</taxon>
        <taxon>Pseudomonadota</taxon>
        <taxon>Gammaproteobacteria</taxon>
        <taxon>Pseudomonadales</taxon>
        <taxon>Pseudomonadaceae</taxon>
        <taxon>Pseudomonas</taxon>
    </lineage>
</organism>
<reference evidence="1" key="1">
    <citation type="submission" date="2022-09" db="EMBL/GenBank/DDBJ databases">
        <title>Complete genome sequence of Pseudomonas promysalinigenes strain RL-WG26, a newly isolated PGPR with the potential for plant salinity stress alleviation.</title>
        <authorList>
            <person name="Ren L."/>
            <person name="Wang G."/>
            <person name="Hu H."/>
        </authorList>
    </citation>
    <scope>NUCLEOTIDE SEQUENCE</scope>
    <source>
        <strain evidence="1">RL-WG26</strain>
    </source>
</reference>
<accession>A0ABY6AF54</accession>
<proteinExistence type="predicted"/>
<dbReference type="RefSeq" id="WP_261743558.1">
    <property type="nucleotide sequence ID" value="NZ_CP104557.1"/>
</dbReference>
<protein>
    <submittedName>
        <fullName evidence="1">Uncharacterized protein</fullName>
    </submittedName>
</protein>
<name>A0ABY6AF54_9PSED</name>
<evidence type="ECO:0000313" key="2">
    <source>
        <dbReference type="Proteomes" id="UP001064504"/>
    </source>
</evidence>